<gene>
    <name evidence="2" type="ORF">CUNI_LOCUS4574</name>
</gene>
<evidence type="ECO:0000313" key="3">
    <source>
        <dbReference type="Proteomes" id="UP000678393"/>
    </source>
</evidence>
<reference evidence="2" key="1">
    <citation type="submission" date="2021-04" db="EMBL/GenBank/DDBJ databases">
        <authorList>
            <consortium name="Molecular Ecology Group"/>
        </authorList>
    </citation>
    <scope>NUCLEOTIDE SEQUENCE</scope>
</reference>
<name>A0A8S3YXN3_9EUPU</name>
<dbReference type="EMBL" id="CAJHNH020000645">
    <property type="protein sequence ID" value="CAG5119016.1"/>
    <property type="molecule type" value="Genomic_DNA"/>
</dbReference>
<dbReference type="GO" id="GO:0016192">
    <property type="term" value="P:vesicle-mediated transport"/>
    <property type="evidence" value="ECO:0007669"/>
    <property type="project" value="InterPro"/>
</dbReference>
<dbReference type="OrthoDB" id="10262287at2759"/>
<comment type="similarity">
    <text evidence="1">Belongs to the STXBP/unc-18/SEC1 family.</text>
</comment>
<dbReference type="SUPFAM" id="SSF56815">
    <property type="entry name" value="Sec1/munc18-like (SM) proteins"/>
    <property type="match status" value="1"/>
</dbReference>
<proteinExistence type="inferred from homology"/>
<organism evidence="2 3">
    <name type="scientific">Candidula unifasciata</name>
    <dbReference type="NCBI Taxonomy" id="100452"/>
    <lineage>
        <taxon>Eukaryota</taxon>
        <taxon>Metazoa</taxon>
        <taxon>Spiralia</taxon>
        <taxon>Lophotrochozoa</taxon>
        <taxon>Mollusca</taxon>
        <taxon>Gastropoda</taxon>
        <taxon>Heterobranchia</taxon>
        <taxon>Euthyneura</taxon>
        <taxon>Panpulmonata</taxon>
        <taxon>Eupulmonata</taxon>
        <taxon>Stylommatophora</taxon>
        <taxon>Helicina</taxon>
        <taxon>Helicoidea</taxon>
        <taxon>Geomitridae</taxon>
        <taxon>Candidula</taxon>
    </lineage>
</organism>
<dbReference type="InterPro" id="IPR001619">
    <property type="entry name" value="Sec1-like"/>
</dbReference>
<protein>
    <submittedName>
        <fullName evidence="2">Uncharacterized protein</fullName>
    </submittedName>
</protein>
<dbReference type="Gene3D" id="3.40.50.1910">
    <property type="match status" value="1"/>
</dbReference>
<dbReference type="InterPro" id="IPR027482">
    <property type="entry name" value="Sec1-like_dom2"/>
</dbReference>
<evidence type="ECO:0000256" key="1">
    <source>
        <dbReference type="ARBA" id="ARBA00009884"/>
    </source>
</evidence>
<keyword evidence="3" id="KW-1185">Reference proteome</keyword>
<sequence length="74" mass="7891">ASVTSSQSSMGEQKLTLVLFLGGVTQAEVAAFRFLAQQDDGGTDYIVATTSIITGQRLLDSLTESIQPVRLNPF</sequence>
<evidence type="ECO:0000313" key="2">
    <source>
        <dbReference type="EMBL" id="CAG5119016.1"/>
    </source>
</evidence>
<dbReference type="Pfam" id="PF00995">
    <property type="entry name" value="Sec1"/>
    <property type="match status" value="1"/>
</dbReference>
<feature type="non-terminal residue" evidence="2">
    <location>
        <position position="1"/>
    </location>
</feature>
<accession>A0A8S3YXN3</accession>
<comment type="caution">
    <text evidence="2">The sequence shown here is derived from an EMBL/GenBank/DDBJ whole genome shotgun (WGS) entry which is preliminary data.</text>
</comment>
<dbReference type="InterPro" id="IPR036045">
    <property type="entry name" value="Sec1-like_sf"/>
</dbReference>
<dbReference type="AlphaFoldDB" id="A0A8S3YXN3"/>
<dbReference type="Proteomes" id="UP000678393">
    <property type="component" value="Unassembled WGS sequence"/>
</dbReference>